<feature type="region of interest" description="Disordered" evidence="4">
    <location>
        <begin position="919"/>
        <end position="941"/>
    </location>
</feature>
<protein>
    <recommendedName>
        <fullName evidence="5">Aspartate/glutamate/uridylate kinase domain-containing protein</fullName>
    </recommendedName>
</protein>
<feature type="region of interest" description="Disordered" evidence="4">
    <location>
        <begin position="530"/>
        <end position="549"/>
    </location>
</feature>
<feature type="compositionally biased region" description="Low complexity" evidence="4">
    <location>
        <begin position="194"/>
        <end position="205"/>
    </location>
</feature>
<feature type="coiled-coil region" evidence="3">
    <location>
        <begin position="1513"/>
        <end position="1600"/>
    </location>
</feature>
<feature type="region of interest" description="Disordered" evidence="4">
    <location>
        <begin position="191"/>
        <end position="283"/>
    </location>
</feature>
<dbReference type="GO" id="GO:0016746">
    <property type="term" value="F:acyltransferase activity"/>
    <property type="evidence" value="ECO:0007669"/>
    <property type="project" value="UniProtKB-KW"/>
</dbReference>
<evidence type="ECO:0000313" key="7">
    <source>
        <dbReference type="Proteomes" id="UP001530293"/>
    </source>
</evidence>
<keyword evidence="7" id="KW-1185">Reference proteome</keyword>
<evidence type="ECO:0000256" key="2">
    <source>
        <dbReference type="ARBA" id="ARBA00023315"/>
    </source>
</evidence>
<feature type="region of interest" description="Disordered" evidence="4">
    <location>
        <begin position="117"/>
        <end position="137"/>
    </location>
</feature>
<feature type="region of interest" description="Disordered" evidence="4">
    <location>
        <begin position="438"/>
        <end position="465"/>
    </location>
</feature>
<feature type="region of interest" description="Disordered" evidence="4">
    <location>
        <begin position="1649"/>
        <end position="1690"/>
    </location>
</feature>
<evidence type="ECO:0000313" key="6">
    <source>
        <dbReference type="EMBL" id="KAL3770052.1"/>
    </source>
</evidence>
<keyword evidence="2" id="KW-0012">Acyltransferase</keyword>
<evidence type="ECO:0000256" key="3">
    <source>
        <dbReference type="SAM" id="Coils"/>
    </source>
</evidence>
<feature type="compositionally biased region" description="Polar residues" evidence="4">
    <location>
        <begin position="1206"/>
        <end position="1217"/>
    </location>
</feature>
<evidence type="ECO:0000259" key="5">
    <source>
        <dbReference type="Pfam" id="PF00696"/>
    </source>
</evidence>
<feature type="domain" description="Aspartate/glutamate/uridylate kinase" evidence="5">
    <location>
        <begin position="1752"/>
        <end position="1951"/>
    </location>
</feature>
<dbReference type="PANTHER" id="PTHR30602:SF12">
    <property type="entry name" value="AMINO-ACID ACETYLTRANSFERASE NAGS1, CHLOROPLASTIC-RELATED"/>
    <property type="match status" value="1"/>
</dbReference>
<feature type="region of interest" description="Disordered" evidence="4">
    <location>
        <begin position="1151"/>
        <end position="1171"/>
    </location>
</feature>
<feature type="region of interest" description="Disordered" evidence="4">
    <location>
        <begin position="1205"/>
        <end position="1298"/>
    </location>
</feature>
<dbReference type="Gene3D" id="3.40.1160.10">
    <property type="entry name" value="Acetylglutamate kinase-like"/>
    <property type="match status" value="1"/>
</dbReference>
<dbReference type="Proteomes" id="UP001530293">
    <property type="component" value="Unassembled WGS sequence"/>
</dbReference>
<feature type="compositionally biased region" description="Acidic residues" evidence="4">
    <location>
        <begin position="1"/>
        <end position="15"/>
    </location>
</feature>
<name>A0ABD3N250_9STRA</name>
<feature type="region of interest" description="Disordered" evidence="4">
    <location>
        <begin position="554"/>
        <end position="577"/>
    </location>
</feature>
<keyword evidence="1" id="KW-0808">Transferase</keyword>
<sequence length="2075" mass="220653">MATDDDSEYSNDGDNGDGGTDEAAIMDIANALIQTSSPPTVIATDDNGIDCVDAIETFMNKATDAWTDGLSERNTDSSMLNLGAEEAPTAAAGEEGIEVPKDDVPYFTSLPNTSTSTSIIGDTNISNNDVGDDDKSKDLQQLNTTPNSVDILKGAATKAIASIGQSLFPNLKGASGSVTETNLSMGKGVTGKISSQSLKSPLKSSVVGGKGFPPPPPSKMSIETTSSGKAGGETSIGKTSTPKSPSSLSDIPVKGMVVGTNKSPNMLGPLKKSFTSTEKGGVGEMKAKTGTTVSLPKMDGLKKGLAFGEMKSKIMSFPPPPMTLKGTQTSGLNVETESPSIKKSLTPDSTTKMEDVGSISSKSLLPKISQVDKQVVGVAKTGGVVGGALPFMKKSPFTSSPSKSVELNPLSAKVDVGVGGGAAIGKGFPPPPFKSPIDADTPQSTSGEISTTEAPKTDATISSPPFLKSTLKGSVLGATKSTDMLGPMKKSLQKLDNSGIGEMKTKTGTTTSFSLPNVDGVKRGMAFGELKSKSTPFPHPPQSVKGMQAPDRLAADDTPADEMTNGASTSPPSLKGMEGAVFGTTKSSDMLGPMNKSFSSLKGGIGEMEAKTVTTTLPKVVGLKKGLAIGELKSKSTTFPPPPLTLKGIQATGNIETELASNMPSMTPPVESGALSDTPLPPKIDKQLIGNPTTGGAGGRTLPFMKKSPFISSPSKSVNLSSFSATGKGGFPTQLKGAEGFPPPPLKSPINDDTTRLDDGEISTDASTTDAKMSSPPFPTAPLKGSIAGATKSSNMLGEMKKSLQPLNKGGANDSPAEDTSNDALTTPSPSVDAMKGAVFGTTKTSDMLGPMKKSFASLKGGIGEMKAKTGATTLPKLDGLKKGLSFGELKSKSTPLPMPPQALKGTQTSVANIETESTFIQQSPDPDKTASPGVQSGNLSNRAELPQFDKQLIGNPKSNGVVGGTLPFMKKSPFISSPSKTVELSSFSAKGGAREMKAKTGTASFSLPNVDGLKNGLAFGALKSKSTPFPLSPQSLKGTQASSDPFAVDSSLAEYTTNNASTLQGMKGAVVGTTKSSDMLGTSNKSIVSLKGGIGEMKAKTGSTTLPNLDGLKKGLAIGEMKLKSMSFPPPSMTLKGTQTSGANAKTEFASVQQSLDPDETASPPVKSGNLSVKSLLPKLDKELVGNPKSGGVVEGTLPFMKKSGFTSSPSKSVELQSAKGRGGFPTQLKGAGGAAIGMGSTTPPLKSPIDSDSPRLADGDKLMDDMTASPPPLKAPLKGSVFGDTQSPSRLGEKSSRSFNIETPDLLADKSINYSETVDDDLIYRDEVINVVDALVEDFDSREEDRNDMAPILQPRASDRSSIGWQSPPPKIMGTGGSFTPKAFTPPKVRPTPKTLDIVDGYIDLDSWKDESYSSQEERNESVRQVKQPKNIWTGESFYGTASSRVYGLGADNIDIKRRGDLKTPLREEREPVTEQTNNFIAPSNLGDENERIAEETTNLIREKARVASLLADAERKLADQLRKIEEERRETKELLASAARDKAAAEKRAAKLEATLMKDVRFLERRLADEIALAKLKLKEEQEQRDAERDRARMNDEARWIERFNKDEKLGSKRTQLDEDELMEKFNHLLESKLEERLAELRKDRNDQSNVLADPTEKLRTEINLPQKSDTSEPASSGANMKENGSDSLATDVKELDIVSMSFDPKKSPFTANLSVDDLAESCWFPTEYPFVSLLRDSSPYIVNHRHSTIVYHIPGDLISNQVRFNSVMDDISLTYLFGMKIVICVGCRKQILQRLENLRGRNAAGVDQYSKVGVRVTDSETLRILEEEAGFCRFEVERLLNRCLRNKGADCNVVSGCFITAQKFGIIDGVDYQHTGYPKTLQTDRIHSFLARNDVVLLTPLGFSTSGNALNIHSEALAAFTAGALEASKLVYFATNPMILRGSTDANRKQRIQMMTKGNALQILSHYGLHVNSETSFPHWDNILDLDNNLDRDQQSMLLKMGWASMAIERGVERAHIIDSEDGALLEELFTARRGFGTCISQDDYEAPHPEDWNDDFSVADGVTAGGLIEW</sequence>
<evidence type="ECO:0000256" key="1">
    <source>
        <dbReference type="ARBA" id="ARBA00022679"/>
    </source>
</evidence>
<accession>A0ABD3N250</accession>
<dbReference type="InterPro" id="IPR001048">
    <property type="entry name" value="Asp/Glu/Uridylate_kinase"/>
</dbReference>
<proteinExistence type="predicted"/>
<feature type="region of interest" description="Disordered" evidence="4">
    <location>
        <begin position="1"/>
        <end position="23"/>
    </location>
</feature>
<dbReference type="SUPFAM" id="SSF53633">
    <property type="entry name" value="Carbamate kinase-like"/>
    <property type="match status" value="1"/>
</dbReference>
<evidence type="ECO:0000256" key="4">
    <source>
        <dbReference type="SAM" id="MobiDB-lite"/>
    </source>
</evidence>
<dbReference type="PANTHER" id="PTHR30602">
    <property type="entry name" value="AMINO-ACID ACETYLTRANSFERASE"/>
    <property type="match status" value="1"/>
</dbReference>
<gene>
    <name evidence="6" type="ORF">ACHAWU_005879</name>
</gene>
<feature type="compositionally biased region" description="Polar residues" evidence="4">
    <location>
        <begin position="1667"/>
        <end position="1682"/>
    </location>
</feature>
<keyword evidence="3" id="KW-0175">Coiled coil</keyword>
<feature type="compositionally biased region" description="Low complexity" evidence="4">
    <location>
        <begin position="238"/>
        <end position="247"/>
    </location>
</feature>
<organism evidence="6 7">
    <name type="scientific">Discostella pseudostelligera</name>
    <dbReference type="NCBI Taxonomy" id="259834"/>
    <lineage>
        <taxon>Eukaryota</taxon>
        <taxon>Sar</taxon>
        <taxon>Stramenopiles</taxon>
        <taxon>Ochrophyta</taxon>
        <taxon>Bacillariophyta</taxon>
        <taxon>Coscinodiscophyceae</taxon>
        <taxon>Thalassiosirophycidae</taxon>
        <taxon>Stephanodiscales</taxon>
        <taxon>Stephanodiscaceae</taxon>
        <taxon>Discostella</taxon>
    </lineage>
</organism>
<dbReference type="InterPro" id="IPR010167">
    <property type="entry name" value="NH2A_AcTrfase"/>
</dbReference>
<dbReference type="Pfam" id="PF00696">
    <property type="entry name" value="AA_kinase"/>
    <property type="match status" value="1"/>
</dbReference>
<comment type="caution">
    <text evidence="6">The sequence shown here is derived from an EMBL/GenBank/DDBJ whole genome shotgun (WGS) entry which is preliminary data.</text>
</comment>
<dbReference type="EMBL" id="JALLBG020000046">
    <property type="protein sequence ID" value="KAL3770052.1"/>
    <property type="molecule type" value="Genomic_DNA"/>
</dbReference>
<feature type="region of interest" description="Disordered" evidence="4">
    <location>
        <begin position="804"/>
        <end position="832"/>
    </location>
</feature>
<reference evidence="6 7" key="1">
    <citation type="submission" date="2024-10" db="EMBL/GenBank/DDBJ databases">
        <title>Updated reference genomes for cyclostephanoid diatoms.</title>
        <authorList>
            <person name="Roberts W.R."/>
            <person name="Alverson A.J."/>
        </authorList>
    </citation>
    <scope>NUCLEOTIDE SEQUENCE [LARGE SCALE GENOMIC DNA]</scope>
    <source>
        <strain evidence="6 7">AJA232-27</strain>
    </source>
</reference>
<feature type="region of interest" description="Disordered" evidence="4">
    <location>
        <begin position="327"/>
        <end position="354"/>
    </location>
</feature>
<feature type="compositionally biased region" description="Basic and acidic residues" evidence="4">
    <location>
        <begin position="1254"/>
        <end position="1266"/>
    </location>
</feature>
<feature type="compositionally biased region" description="Polar residues" evidence="4">
    <location>
        <begin position="117"/>
        <end position="129"/>
    </location>
</feature>
<dbReference type="InterPro" id="IPR036393">
    <property type="entry name" value="AceGlu_kinase-like_sf"/>
</dbReference>
<feature type="region of interest" description="Disordered" evidence="4">
    <location>
        <begin position="738"/>
        <end position="789"/>
    </location>
</feature>
<feature type="compositionally biased region" description="Polar residues" evidence="4">
    <location>
        <begin position="441"/>
        <end position="463"/>
    </location>
</feature>
<feature type="compositionally biased region" description="Polar residues" evidence="4">
    <location>
        <begin position="327"/>
        <end position="350"/>
    </location>
</feature>